<feature type="site" description="Important for catalytic activity" evidence="7">
    <location>
        <position position="211"/>
    </location>
</feature>
<feature type="binding site" evidence="6">
    <location>
        <position position="148"/>
    </location>
    <ligand>
        <name>Mg(2+)</name>
        <dbReference type="ChEBI" id="CHEBI:18420"/>
        <label>1</label>
    </ligand>
</feature>
<feature type="site" description="Transition state stabilizer" evidence="7">
    <location>
        <position position="148"/>
    </location>
</feature>
<dbReference type="PROSITE" id="PS51435">
    <property type="entry name" value="AP_NUCLEASE_F1_4"/>
    <property type="match status" value="1"/>
</dbReference>
<feature type="binding site" evidence="6">
    <location>
        <position position="236"/>
    </location>
    <ligand>
        <name>Mg(2+)</name>
        <dbReference type="ChEBI" id="CHEBI:18420"/>
        <label>1</label>
    </ligand>
</feature>
<dbReference type="PANTHER" id="PTHR22748:SF6">
    <property type="entry name" value="DNA-(APURINIC OR APYRIMIDINIC SITE) ENDONUCLEASE"/>
    <property type="match status" value="1"/>
</dbReference>
<feature type="binding site" evidence="6">
    <location>
        <position position="146"/>
    </location>
    <ligand>
        <name>Mg(2+)</name>
        <dbReference type="ChEBI" id="CHEBI:18420"/>
        <label>1</label>
    </ligand>
</feature>
<protein>
    <submittedName>
        <fullName evidence="9">Exonuclease</fullName>
    </submittedName>
</protein>
<feature type="domain" description="Endonuclease/exonuclease/phosphatase" evidence="8">
    <location>
        <begin position="4"/>
        <end position="237"/>
    </location>
</feature>
<dbReference type="NCBIfam" id="TIGR00633">
    <property type="entry name" value="xth"/>
    <property type="match status" value="1"/>
</dbReference>
<evidence type="ECO:0000256" key="7">
    <source>
        <dbReference type="PIRSR" id="PIRSR604808-3"/>
    </source>
</evidence>
<dbReference type="OrthoDB" id="146626at2157"/>
<dbReference type="Pfam" id="PF03372">
    <property type="entry name" value="Exo_endo_phos"/>
    <property type="match status" value="1"/>
</dbReference>
<dbReference type="Gene3D" id="3.60.10.10">
    <property type="entry name" value="Endonuclease/exonuclease/phosphatase"/>
    <property type="match status" value="1"/>
</dbReference>
<evidence type="ECO:0000256" key="2">
    <source>
        <dbReference type="ARBA" id="ARBA00022723"/>
    </source>
</evidence>
<keyword evidence="2 6" id="KW-0479">Metal-binding</keyword>
<dbReference type="GO" id="GO:0008081">
    <property type="term" value="F:phosphoric diester hydrolase activity"/>
    <property type="evidence" value="ECO:0007669"/>
    <property type="project" value="TreeGrafter"/>
</dbReference>
<feature type="active site" evidence="5">
    <location>
        <position position="107"/>
    </location>
</feature>
<evidence type="ECO:0000256" key="3">
    <source>
        <dbReference type="ARBA" id="ARBA00022801"/>
    </source>
</evidence>
<keyword evidence="9" id="KW-0540">Nuclease</keyword>
<evidence type="ECO:0000256" key="1">
    <source>
        <dbReference type="ARBA" id="ARBA00007092"/>
    </source>
</evidence>
<feature type="site" description="Interaction with DNA substrate" evidence="7">
    <location>
        <position position="237"/>
    </location>
</feature>
<dbReference type="Proteomes" id="UP000007485">
    <property type="component" value="Chromosome"/>
</dbReference>
<dbReference type="PANTHER" id="PTHR22748">
    <property type="entry name" value="AP ENDONUCLEASE"/>
    <property type="match status" value="1"/>
</dbReference>
<evidence type="ECO:0000313" key="10">
    <source>
        <dbReference type="Proteomes" id="UP000007485"/>
    </source>
</evidence>
<evidence type="ECO:0000256" key="6">
    <source>
        <dbReference type="PIRSR" id="PIRSR604808-2"/>
    </source>
</evidence>
<dbReference type="AlphaFoldDB" id="F0QTW0"/>
<dbReference type="SUPFAM" id="SSF56219">
    <property type="entry name" value="DNase I-like"/>
    <property type="match status" value="1"/>
</dbReference>
<comment type="similarity">
    <text evidence="1">Belongs to the DNA repair enzymes AP/ExoA family.</text>
</comment>
<evidence type="ECO:0000259" key="8">
    <source>
        <dbReference type="Pfam" id="PF03372"/>
    </source>
</evidence>
<dbReference type="NCBIfam" id="TIGR00195">
    <property type="entry name" value="exoDNase_III"/>
    <property type="match status" value="1"/>
</dbReference>
<dbReference type="eggNOG" id="arCOG02207">
    <property type="taxonomic scope" value="Archaea"/>
</dbReference>
<evidence type="ECO:0000256" key="4">
    <source>
        <dbReference type="ARBA" id="ARBA00022842"/>
    </source>
</evidence>
<evidence type="ECO:0000256" key="5">
    <source>
        <dbReference type="PIRSR" id="PIRSR604808-1"/>
    </source>
</evidence>
<dbReference type="GO" id="GO:0046872">
    <property type="term" value="F:metal ion binding"/>
    <property type="evidence" value="ECO:0007669"/>
    <property type="project" value="UniProtKB-KW"/>
</dbReference>
<comment type="cofactor">
    <cofactor evidence="6">
        <name>Mg(2+)</name>
        <dbReference type="ChEBI" id="CHEBI:18420"/>
    </cofactor>
    <cofactor evidence="6">
        <name>Mn(2+)</name>
        <dbReference type="ChEBI" id="CHEBI:29035"/>
    </cofactor>
    <text evidence="6">Probably binds two magnesium or manganese ions per subunit.</text>
</comment>
<gene>
    <name evidence="9" type="ordered locus">VMUT_0363</name>
</gene>
<dbReference type="GO" id="GO:0008311">
    <property type="term" value="F:double-stranded DNA 3'-5' DNA exonuclease activity"/>
    <property type="evidence" value="ECO:0007669"/>
    <property type="project" value="TreeGrafter"/>
</dbReference>
<keyword evidence="4 6" id="KW-0460">Magnesium</keyword>
<dbReference type="GO" id="GO:0003906">
    <property type="term" value="F:DNA-(apurinic or apyrimidinic site) endonuclease activity"/>
    <property type="evidence" value="ECO:0007669"/>
    <property type="project" value="TreeGrafter"/>
</dbReference>
<keyword evidence="9" id="KW-0269">Exonuclease</keyword>
<sequence length="246" mass="28328">MRIVSWNINGLRSIMRKSSLDKLLSMDNYDMVLLQEIRSSGDIPLTIIGLGYEAYPFPAIRKGYAGVMTLTKIHPISVIKGIGINELDSEGRIITVEFNDFYVVNTYFPRAGDDLSRLDFKLSFCGAIEKFLANLRSKKPIIMCGDFNIARDKIDSSFWDEKHPGLTLEERAWLNQFLKSGYIDTFRELHPNAKVYTWHSYREKWRAMRIDYCIVSKELMSKVRKAEILTNIEGSDHVPVMIEVST</sequence>
<dbReference type="HOGENOM" id="CLU_027539_1_3_2"/>
<organism evidence="9 10">
    <name type="scientific">Vulcanisaeta moutnovskia (strain 768-28)</name>
    <dbReference type="NCBI Taxonomy" id="985053"/>
    <lineage>
        <taxon>Archaea</taxon>
        <taxon>Thermoproteota</taxon>
        <taxon>Thermoprotei</taxon>
        <taxon>Thermoproteales</taxon>
        <taxon>Thermoproteaceae</taxon>
        <taxon>Vulcanisaeta</taxon>
    </lineage>
</organism>
<keyword evidence="6" id="KW-0464">Manganese</keyword>
<dbReference type="InterPro" id="IPR004808">
    <property type="entry name" value="AP_endonuc_1"/>
</dbReference>
<feature type="binding site" evidence="6">
    <location>
        <position position="36"/>
    </location>
    <ligand>
        <name>Mg(2+)</name>
        <dbReference type="ChEBI" id="CHEBI:18420"/>
        <label>1</label>
    </ligand>
</feature>
<dbReference type="InterPro" id="IPR036691">
    <property type="entry name" value="Endo/exonu/phosph_ase_sf"/>
</dbReference>
<feature type="active site" description="Proton acceptor" evidence="5">
    <location>
        <position position="237"/>
    </location>
</feature>
<evidence type="ECO:0000313" key="9">
    <source>
        <dbReference type="EMBL" id="ADY00576.1"/>
    </source>
</evidence>
<dbReference type="KEGG" id="vmo:VMUT_0363"/>
<feature type="active site" description="Proton donor/acceptor" evidence="5">
    <location>
        <position position="146"/>
    </location>
</feature>
<dbReference type="GeneID" id="10288015"/>
<accession>F0QTW0</accession>
<keyword evidence="3" id="KW-0378">Hydrolase</keyword>
<reference evidence="9 10" key="1">
    <citation type="journal article" date="2011" name="J. Bacteriol.">
        <title>Complete genome sequence of 'Vulcanisaeta moutnovskia' strain 768-28, a novel member of the hyperthermophilic crenarchaeal genus vulcanisaeta.</title>
        <authorList>
            <person name="Gumerov V.M."/>
            <person name="Mardanov A.V."/>
            <person name="Beletsky A.V."/>
            <person name="Prokofeva M.I."/>
            <person name="Bonch-Osmolovskaya E.A."/>
            <person name="Ravin N.V."/>
            <person name="Skryabin K.G."/>
        </authorList>
    </citation>
    <scope>NUCLEOTIDE SEQUENCE [LARGE SCALE GENOMIC DNA]</scope>
    <source>
        <strain evidence="9 10">768-28</strain>
    </source>
</reference>
<dbReference type="STRING" id="985053.VMUT_0363"/>
<dbReference type="RefSeq" id="WP_013603739.1">
    <property type="nucleotide sequence ID" value="NC_015151.1"/>
</dbReference>
<dbReference type="InterPro" id="IPR005135">
    <property type="entry name" value="Endo/exonuclease/phosphatase"/>
</dbReference>
<feature type="binding site" evidence="6">
    <location>
        <position position="7"/>
    </location>
    <ligand>
        <name>Mg(2+)</name>
        <dbReference type="ChEBI" id="CHEBI:18420"/>
        <label>1</label>
    </ligand>
</feature>
<proteinExistence type="inferred from homology"/>
<dbReference type="EMBL" id="CP002529">
    <property type="protein sequence ID" value="ADY00576.1"/>
    <property type="molecule type" value="Genomic_DNA"/>
</dbReference>
<dbReference type="GO" id="GO:0006284">
    <property type="term" value="P:base-excision repair"/>
    <property type="evidence" value="ECO:0007669"/>
    <property type="project" value="TreeGrafter"/>
</dbReference>
<feature type="binding site" evidence="6">
    <location>
        <position position="237"/>
    </location>
    <ligand>
        <name>Mg(2+)</name>
        <dbReference type="ChEBI" id="CHEBI:18420"/>
        <label>1</label>
    </ligand>
</feature>
<keyword evidence="10" id="KW-1185">Reference proteome</keyword>
<name>F0QTW0_VULM7</name>